<comment type="similarity">
    <text evidence="1">Belongs to the sigma-70 factor family. ECF subfamily.</text>
</comment>
<evidence type="ECO:0000313" key="6">
    <source>
        <dbReference type="EMBL" id="MFC6197665.1"/>
    </source>
</evidence>
<dbReference type="InterPro" id="IPR013324">
    <property type="entry name" value="RNA_pol_sigma_r3/r4-like"/>
</dbReference>
<dbReference type="Gene3D" id="1.10.1740.10">
    <property type="match status" value="1"/>
</dbReference>
<dbReference type="SUPFAM" id="SSF88659">
    <property type="entry name" value="Sigma3 and sigma4 domains of RNA polymerase sigma factors"/>
    <property type="match status" value="1"/>
</dbReference>
<dbReference type="RefSeq" id="WP_377376891.1">
    <property type="nucleotide sequence ID" value="NZ_JBHSSW010000005.1"/>
</dbReference>
<protein>
    <submittedName>
        <fullName evidence="6">ECF-type sigma factor</fullName>
    </submittedName>
</protein>
<dbReference type="PANTHER" id="PTHR43133:SF39">
    <property type="entry name" value="SIMILAR TO RNA POLYMERASE SIGMA-E FACTOR"/>
    <property type="match status" value="1"/>
</dbReference>
<dbReference type="InterPro" id="IPR014284">
    <property type="entry name" value="RNA_pol_sigma-70_dom"/>
</dbReference>
<dbReference type="InterPro" id="IPR011517">
    <property type="entry name" value="RNA_pol_sigma70_ECF-like"/>
</dbReference>
<keyword evidence="4" id="KW-0804">Transcription</keyword>
<dbReference type="EMBL" id="JBHSSW010000005">
    <property type="protein sequence ID" value="MFC6197665.1"/>
    <property type="molecule type" value="Genomic_DNA"/>
</dbReference>
<dbReference type="NCBIfam" id="TIGR02999">
    <property type="entry name" value="Sig-70_X6"/>
    <property type="match status" value="1"/>
</dbReference>
<evidence type="ECO:0000256" key="2">
    <source>
        <dbReference type="ARBA" id="ARBA00023015"/>
    </source>
</evidence>
<dbReference type="Pfam" id="PF07638">
    <property type="entry name" value="Sigma70_ECF"/>
    <property type="match status" value="1"/>
</dbReference>
<dbReference type="PANTHER" id="PTHR43133">
    <property type="entry name" value="RNA POLYMERASE ECF-TYPE SIGMA FACTO"/>
    <property type="match status" value="1"/>
</dbReference>
<comment type="caution">
    <text evidence="6">The sequence shown here is derived from an EMBL/GenBank/DDBJ whole genome shotgun (WGS) entry which is preliminary data.</text>
</comment>
<dbReference type="InterPro" id="IPR036388">
    <property type="entry name" value="WH-like_DNA-bd_sf"/>
</dbReference>
<name>A0ABW1S7R4_9PROT</name>
<dbReference type="InterPro" id="IPR013325">
    <property type="entry name" value="RNA_pol_sigma_r2"/>
</dbReference>
<evidence type="ECO:0000256" key="1">
    <source>
        <dbReference type="ARBA" id="ARBA00010641"/>
    </source>
</evidence>
<dbReference type="InterPro" id="IPR039425">
    <property type="entry name" value="RNA_pol_sigma-70-like"/>
</dbReference>
<evidence type="ECO:0000313" key="7">
    <source>
        <dbReference type="Proteomes" id="UP001596303"/>
    </source>
</evidence>
<dbReference type="Proteomes" id="UP001596303">
    <property type="component" value="Unassembled WGS sequence"/>
</dbReference>
<gene>
    <name evidence="6" type="ORF">ACFQDM_06220</name>
</gene>
<evidence type="ECO:0000256" key="4">
    <source>
        <dbReference type="ARBA" id="ARBA00023163"/>
    </source>
</evidence>
<keyword evidence="3" id="KW-0731">Sigma factor</keyword>
<reference evidence="7" key="1">
    <citation type="journal article" date="2019" name="Int. J. Syst. Evol. Microbiol.">
        <title>The Global Catalogue of Microorganisms (GCM) 10K type strain sequencing project: providing services to taxonomists for standard genome sequencing and annotation.</title>
        <authorList>
            <consortium name="The Broad Institute Genomics Platform"/>
            <consortium name="The Broad Institute Genome Sequencing Center for Infectious Disease"/>
            <person name="Wu L."/>
            <person name="Ma J."/>
        </authorList>
    </citation>
    <scope>NUCLEOTIDE SEQUENCE [LARGE SCALE GENOMIC DNA]</scope>
    <source>
        <strain evidence="7">CGMCC-1.15741</strain>
    </source>
</reference>
<organism evidence="6 7">
    <name type="scientific">Ponticaulis profundi</name>
    <dbReference type="NCBI Taxonomy" id="2665222"/>
    <lineage>
        <taxon>Bacteria</taxon>
        <taxon>Pseudomonadati</taxon>
        <taxon>Pseudomonadota</taxon>
        <taxon>Alphaproteobacteria</taxon>
        <taxon>Hyphomonadales</taxon>
        <taxon>Hyphomonadaceae</taxon>
        <taxon>Ponticaulis</taxon>
    </lineage>
</organism>
<sequence length="191" mass="21678">MTDTSGDMTQLLHKWQEGDSDAKNELFSRMYLELKRISSSLIVREGRISIVADDLLNEGVIRLIRLNRMDWQNRAHFLAMAARVMRRVLVDHARAQASAKRGHIAVTLVTGIGDAPQEQLDIDRLEKALVRLTQIDPQRAAIVELRYFGGLSLEETAEVVGISPSSVKRSWRASRAWLHAAMEESRDWSED</sequence>
<evidence type="ECO:0000256" key="3">
    <source>
        <dbReference type="ARBA" id="ARBA00023082"/>
    </source>
</evidence>
<dbReference type="Gene3D" id="1.10.10.10">
    <property type="entry name" value="Winged helix-like DNA-binding domain superfamily/Winged helix DNA-binding domain"/>
    <property type="match status" value="1"/>
</dbReference>
<accession>A0ABW1S7R4</accession>
<keyword evidence="2" id="KW-0805">Transcription regulation</keyword>
<keyword evidence="7" id="KW-1185">Reference proteome</keyword>
<dbReference type="NCBIfam" id="TIGR02937">
    <property type="entry name" value="sigma70-ECF"/>
    <property type="match status" value="1"/>
</dbReference>
<dbReference type="InterPro" id="IPR053812">
    <property type="entry name" value="HTH_Sigma70_ECF-like"/>
</dbReference>
<dbReference type="SUPFAM" id="SSF88946">
    <property type="entry name" value="Sigma2 domain of RNA polymerase sigma factors"/>
    <property type="match status" value="1"/>
</dbReference>
<feature type="domain" description="RNA polymerase sigma-70 ECF-like HTH" evidence="5">
    <location>
        <begin position="7"/>
        <end position="183"/>
    </location>
</feature>
<proteinExistence type="inferred from homology"/>
<evidence type="ECO:0000259" key="5">
    <source>
        <dbReference type="Pfam" id="PF07638"/>
    </source>
</evidence>